<keyword evidence="2" id="KW-1185">Reference proteome</keyword>
<gene>
    <name evidence="1" type="ORF">ACFO4N_09950</name>
</gene>
<protein>
    <submittedName>
        <fullName evidence="1">DUF5694 domain-containing protein</fullName>
    </submittedName>
</protein>
<comment type="caution">
    <text evidence="1">The sequence shown here is derived from an EMBL/GenBank/DDBJ whole genome shotgun (WGS) entry which is preliminary data.</text>
</comment>
<name>A0ABV9GL58_9BACL</name>
<dbReference type="Pfam" id="PF18950">
    <property type="entry name" value="DUF5694"/>
    <property type="match status" value="1"/>
</dbReference>
<dbReference type="InterPro" id="IPR043749">
    <property type="entry name" value="DUF5694"/>
</dbReference>
<reference evidence="2" key="1">
    <citation type="journal article" date="2019" name="Int. J. Syst. Evol. Microbiol.">
        <title>The Global Catalogue of Microorganisms (GCM) 10K type strain sequencing project: providing services to taxonomists for standard genome sequencing and annotation.</title>
        <authorList>
            <consortium name="The Broad Institute Genomics Platform"/>
            <consortium name="The Broad Institute Genome Sequencing Center for Infectious Disease"/>
            <person name="Wu L."/>
            <person name="Ma J."/>
        </authorList>
    </citation>
    <scope>NUCLEOTIDE SEQUENCE [LARGE SCALE GENOMIC DNA]</scope>
    <source>
        <strain evidence="2">CGMCC 1.16306</strain>
    </source>
</reference>
<dbReference type="Proteomes" id="UP001596022">
    <property type="component" value="Unassembled WGS sequence"/>
</dbReference>
<dbReference type="EMBL" id="JBHSFW010000005">
    <property type="protein sequence ID" value="MFC4619034.1"/>
    <property type="molecule type" value="Genomic_DNA"/>
</dbReference>
<sequence>MHHDSKTAFTNVTRLVESPEERILVIYGGGHKYLLNQFFRESMAYEVEKVETYLGL</sequence>
<organism evidence="1 2">
    <name type="scientific">Camelliibacillus cellulosilyticus</name>
    <dbReference type="NCBI Taxonomy" id="2174486"/>
    <lineage>
        <taxon>Bacteria</taxon>
        <taxon>Bacillati</taxon>
        <taxon>Bacillota</taxon>
        <taxon>Bacilli</taxon>
        <taxon>Bacillales</taxon>
        <taxon>Sporolactobacillaceae</taxon>
        <taxon>Camelliibacillus</taxon>
    </lineage>
</organism>
<accession>A0ABV9GL58</accession>
<evidence type="ECO:0000313" key="1">
    <source>
        <dbReference type="EMBL" id="MFC4619034.1"/>
    </source>
</evidence>
<proteinExistence type="predicted"/>
<evidence type="ECO:0000313" key="2">
    <source>
        <dbReference type="Proteomes" id="UP001596022"/>
    </source>
</evidence>
<dbReference type="RefSeq" id="WP_376846236.1">
    <property type="nucleotide sequence ID" value="NZ_JBHSFW010000005.1"/>
</dbReference>